<dbReference type="InterPro" id="IPR002220">
    <property type="entry name" value="DapA-like"/>
</dbReference>
<dbReference type="PIRSF" id="PIRSF001365">
    <property type="entry name" value="DHDPS"/>
    <property type="match status" value="1"/>
</dbReference>
<dbReference type="InterPro" id="IPR020625">
    <property type="entry name" value="Schiff_base-form_aldolases_AS"/>
</dbReference>
<gene>
    <name evidence="5" type="ORF">CWS72_12600</name>
</gene>
<keyword evidence="2" id="KW-0704">Schiff base</keyword>
<dbReference type="GO" id="GO:0016829">
    <property type="term" value="F:lyase activity"/>
    <property type="evidence" value="ECO:0007669"/>
    <property type="project" value="UniProtKB-KW"/>
</dbReference>
<accession>A0A2N3PUT6</accession>
<organism evidence="5 6">
    <name type="scientific">Telmatospirillum siberiense</name>
    <dbReference type="NCBI Taxonomy" id="382514"/>
    <lineage>
        <taxon>Bacteria</taxon>
        <taxon>Pseudomonadati</taxon>
        <taxon>Pseudomonadota</taxon>
        <taxon>Alphaproteobacteria</taxon>
        <taxon>Rhodospirillales</taxon>
        <taxon>Rhodospirillaceae</taxon>
        <taxon>Telmatospirillum</taxon>
    </lineage>
</organism>
<dbReference type="PANTHER" id="PTHR12128:SF28">
    <property type="entry name" value="2-DEHYDRO-3-DEOXY-D-GLUCONATE ALDOLASE YAGE-RELATED"/>
    <property type="match status" value="1"/>
</dbReference>
<dbReference type="OrthoDB" id="9778880at2"/>
<evidence type="ECO:0000313" key="5">
    <source>
        <dbReference type="EMBL" id="PKU24169.1"/>
    </source>
</evidence>
<proteinExistence type="inferred from homology"/>
<dbReference type="PANTHER" id="PTHR12128">
    <property type="entry name" value="DIHYDRODIPICOLINATE SYNTHASE"/>
    <property type="match status" value="1"/>
</dbReference>
<evidence type="ECO:0000256" key="4">
    <source>
        <dbReference type="PIRSR" id="PIRSR001365-1"/>
    </source>
</evidence>
<dbReference type="InterPro" id="IPR013785">
    <property type="entry name" value="Aldolase_TIM"/>
</dbReference>
<reference evidence="6" key="1">
    <citation type="submission" date="2017-12" db="EMBL/GenBank/DDBJ databases">
        <title>Draft genome sequence of Telmatospirillum siberiense 26-4b1T, an acidotolerant peatland alphaproteobacterium potentially involved in sulfur cycling.</title>
        <authorList>
            <person name="Hausmann B."/>
            <person name="Pjevac P."/>
            <person name="Schreck K."/>
            <person name="Herbold C.W."/>
            <person name="Daims H."/>
            <person name="Wagner M."/>
            <person name="Pester M."/>
            <person name="Loy A."/>
        </authorList>
    </citation>
    <scope>NUCLEOTIDE SEQUENCE [LARGE SCALE GENOMIC DNA]</scope>
    <source>
        <strain evidence="6">26-4b1</strain>
    </source>
</reference>
<comment type="caution">
    <text evidence="5">The sequence shown here is derived from an EMBL/GenBank/DDBJ whole genome shotgun (WGS) entry which is preliminary data.</text>
</comment>
<evidence type="ECO:0000313" key="6">
    <source>
        <dbReference type="Proteomes" id="UP000233293"/>
    </source>
</evidence>
<dbReference type="AlphaFoldDB" id="A0A2N3PUT6"/>
<keyword evidence="1 3" id="KW-0456">Lyase</keyword>
<feature type="active site" description="Schiff-base intermediate with substrate" evidence="4">
    <location>
        <position position="167"/>
    </location>
</feature>
<evidence type="ECO:0000256" key="3">
    <source>
        <dbReference type="PIRNR" id="PIRNR001365"/>
    </source>
</evidence>
<sequence length="303" mass="32712">MNDTPLFRGTISPVPTIWTADGTLDRTGMGNMLDFVIKGGADVVFCCGSAGEFSQMTEGQRREVAAFTVEHVAGRIPVLVGIAACGTDLAIDFGRHAKSIGANGVVAVNPYYAILLPENIERHYRRLADSVDLPLILYNFPALTGQDLSPSMILSLAKACPNIVGVKDTTDTARHIRDVIALVKPVRPDFGVYAGFDEYMLETLIMGGDGGFPSALNFAPHIPVGLWKAFQAKDGPRMIEWQRQLCLCPPMFSLESPFYAVVKEAAKLAGADISTHVLPPAAPLSDAKREKVKETLRLLGVID</sequence>
<comment type="similarity">
    <text evidence="3">Belongs to the DapA family.</text>
</comment>
<dbReference type="PROSITE" id="PS00666">
    <property type="entry name" value="DHDPS_2"/>
    <property type="match status" value="1"/>
</dbReference>
<name>A0A2N3PUT6_9PROT</name>
<dbReference type="GO" id="GO:0005829">
    <property type="term" value="C:cytosol"/>
    <property type="evidence" value="ECO:0007669"/>
    <property type="project" value="TreeGrafter"/>
</dbReference>
<dbReference type="Proteomes" id="UP000233293">
    <property type="component" value="Unassembled WGS sequence"/>
</dbReference>
<dbReference type="Pfam" id="PF00701">
    <property type="entry name" value="DHDPS"/>
    <property type="match status" value="1"/>
</dbReference>
<protein>
    <submittedName>
        <fullName evidence="5">Dihydrodipicolinate synthase family protein</fullName>
    </submittedName>
</protein>
<dbReference type="SMART" id="SM01130">
    <property type="entry name" value="DHDPS"/>
    <property type="match status" value="1"/>
</dbReference>
<dbReference type="SUPFAM" id="SSF51569">
    <property type="entry name" value="Aldolase"/>
    <property type="match status" value="1"/>
</dbReference>
<keyword evidence="6" id="KW-1185">Reference proteome</keyword>
<dbReference type="CDD" id="cd00408">
    <property type="entry name" value="DHDPS-like"/>
    <property type="match status" value="1"/>
</dbReference>
<dbReference type="PRINTS" id="PR00146">
    <property type="entry name" value="DHPICSNTHASE"/>
</dbReference>
<evidence type="ECO:0000256" key="2">
    <source>
        <dbReference type="ARBA" id="ARBA00023270"/>
    </source>
</evidence>
<feature type="active site" description="Proton donor/acceptor" evidence="4">
    <location>
        <position position="138"/>
    </location>
</feature>
<evidence type="ECO:0000256" key="1">
    <source>
        <dbReference type="ARBA" id="ARBA00023239"/>
    </source>
</evidence>
<dbReference type="RefSeq" id="WP_101250964.1">
    <property type="nucleotide sequence ID" value="NZ_PIUM01000013.1"/>
</dbReference>
<dbReference type="Gene3D" id="3.20.20.70">
    <property type="entry name" value="Aldolase class I"/>
    <property type="match status" value="1"/>
</dbReference>
<dbReference type="EMBL" id="PIUM01000013">
    <property type="protein sequence ID" value="PKU24169.1"/>
    <property type="molecule type" value="Genomic_DNA"/>
</dbReference>